<dbReference type="InterPro" id="IPR042099">
    <property type="entry name" value="ANL_N_sf"/>
</dbReference>
<keyword evidence="2" id="KW-0472">Membrane</keyword>
<accession>A0A915CY83</accession>
<dbReference type="WBParaSite" id="jg13417">
    <property type="protein sequence ID" value="jg13417"/>
    <property type="gene ID" value="jg13417"/>
</dbReference>
<dbReference type="Gene3D" id="3.40.50.12780">
    <property type="entry name" value="N-terminal domain of ligase-like"/>
    <property type="match status" value="2"/>
</dbReference>
<evidence type="ECO:0000256" key="1">
    <source>
        <dbReference type="ARBA" id="ARBA00013275"/>
    </source>
</evidence>
<dbReference type="AlphaFoldDB" id="A0A915CY83"/>
<reference evidence="5" key="1">
    <citation type="submission" date="2022-11" db="UniProtKB">
        <authorList>
            <consortium name="WormBaseParasite"/>
        </authorList>
    </citation>
    <scope>IDENTIFICATION</scope>
</reference>
<evidence type="ECO:0000259" key="3">
    <source>
        <dbReference type="Pfam" id="PF00501"/>
    </source>
</evidence>
<dbReference type="GO" id="GO:0003987">
    <property type="term" value="F:acetate-CoA ligase activity"/>
    <property type="evidence" value="ECO:0007669"/>
    <property type="project" value="UniProtKB-EC"/>
</dbReference>
<feature type="transmembrane region" description="Helical" evidence="2">
    <location>
        <begin position="48"/>
        <end position="66"/>
    </location>
</feature>
<organism evidence="4 5">
    <name type="scientific">Ditylenchus dipsaci</name>
    <dbReference type="NCBI Taxonomy" id="166011"/>
    <lineage>
        <taxon>Eukaryota</taxon>
        <taxon>Metazoa</taxon>
        <taxon>Ecdysozoa</taxon>
        <taxon>Nematoda</taxon>
        <taxon>Chromadorea</taxon>
        <taxon>Rhabditida</taxon>
        <taxon>Tylenchina</taxon>
        <taxon>Tylenchomorpha</taxon>
        <taxon>Sphaerularioidea</taxon>
        <taxon>Anguinidae</taxon>
        <taxon>Anguininae</taxon>
        <taxon>Ditylenchus</taxon>
    </lineage>
</organism>
<evidence type="ECO:0000313" key="5">
    <source>
        <dbReference type="WBParaSite" id="jg13417"/>
    </source>
</evidence>
<dbReference type="InterPro" id="IPR000873">
    <property type="entry name" value="AMP-dep_synth/lig_dom"/>
</dbReference>
<keyword evidence="2" id="KW-0812">Transmembrane</keyword>
<evidence type="ECO:0000313" key="4">
    <source>
        <dbReference type="Proteomes" id="UP000887574"/>
    </source>
</evidence>
<protein>
    <recommendedName>
        <fullName evidence="1">acetate--CoA ligase</fullName>
        <ecNumber evidence="1">6.2.1.1</ecNumber>
    </recommendedName>
</protein>
<keyword evidence="4" id="KW-1185">Reference proteome</keyword>
<dbReference type="PANTHER" id="PTHR24095">
    <property type="entry name" value="ACETYL-COENZYME A SYNTHETASE"/>
    <property type="match status" value="1"/>
</dbReference>
<dbReference type="Pfam" id="PF00501">
    <property type="entry name" value="AMP-binding"/>
    <property type="match status" value="1"/>
</dbReference>
<name>A0A915CY83_9BILA</name>
<proteinExistence type="predicted"/>
<feature type="transmembrane region" description="Helical" evidence="2">
    <location>
        <begin position="72"/>
        <end position="99"/>
    </location>
</feature>
<dbReference type="Proteomes" id="UP000887574">
    <property type="component" value="Unplaced"/>
</dbReference>
<evidence type="ECO:0000256" key="2">
    <source>
        <dbReference type="SAM" id="Phobius"/>
    </source>
</evidence>
<feature type="domain" description="AMP-dependent synthetase/ligase" evidence="3">
    <location>
        <begin position="348"/>
        <end position="428"/>
    </location>
</feature>
<dbReference type="GO" id="GO:0006085">
    <property type="term" value="P:acetyl-CoA biosynthetic process"/>
    <property type="evidence" value="ECO:0007669"/>
    <property type="project" value="TreeGrafter"/>
</dbReference>
<dbReference type="SUPFAM" id="SSF56801">
    <property type="entry name" value="Acetyl-CoA synthetase-like"/>
    <property type="match status" value="1"/>
</dbReference>
<dbReference type="PANTHER" id="PTHR24095:SF244">
    <property type="entry name" value="ACETYL-COENZYME A SYNTHETASE"/>
    <property type="match status" value="1"/>
</dbReference>
<dbReference type="EC" id="6.2.1.1" evidence="1"/>
<sequence length="693" mass="78280">MMNFESGDERLKKCCPCWTIEKSALLIGFLGGLCTFSELVFHFDQINVTATILGFLSYLAIVIAVLKKMPYLFFSFLVYNLFEIMFYVPAFFYLLFAIVSRDEKIQLKACLFLERLVGSELELNKQAPYTETVLYAILVLGLCCWDHTEMSITSKKVLDALTGSSTSLRSFKTSIITTSTHLTSSVISVAEEIEVTSPNHNSQNYSSPPPPVCTDTPNEYRNLLTSLSGQKSDHVQWIECLKQFNWKGDSSEFSFSLDKCGVPSLKNGNYQMNLCFDCLDLVLEKQQENESSHKRNAYKFLWEGNYYDGGKTSDHAQLTMQSISVVVNKCANILRQNPGSSNLNDDHSGSAKGKSVLVYMPNVVQLLVSVLAVAKVGAVLTFVNAAVNQKAEELARILELSAAELVITVDGFFMGEELHCTKKVLDEAIEILHASSESRVNRVFLVRHTGSNPGIPPPTKIYNRRPFYGLEVPFTPERDQHWSNLMMEANEECECEWLDSQDIVFNTIKQVAGDSEVCSPRWHFESYNVGQIALLARMLSRTFENNRICSKKSIASVKSQVPRDELDCQAEPVIWPVVDMEDLLFLTTLFAVPLANYTLLLSESPPTHPNPSRIFQIIEKHGVRQLILAEQYTRLLIRNEQFENVWHQDSDPIWSTSSLEAVYTASKSRMENEKYIEWLSKCAPSANIMHLSC</sequence>
<keyword evidence="2" id="KW-1133">Transmembrane helix</keyword>
<feature type="transmembrane region" description="Helical" evidence="2">
    <location>
        <begin position="23"/>
        <end position="41"/>
    </location>
</feature>